<dbReference type="HOGENOM" id="CLU_2444577_0_0_1"/>
<sequence>MGRTRGARRWMERARPCRYCNHEEDLDSGGNDSSSPVTMGRSTTVKGTSSTSAGTWTTRRSAMVKEKSSSSPAPWGGAHVHCRAAPQVGG</sequence>
<reference evidence="2" key="2">
    <citation type="submission" date="2018-05" db="EMBL/GenBank/DDBJ databases">
        <title>OmerRS3 (Oryza meridionalis Reference Sequence Version 3).</title>
        <authorList>
            <person name="Zhang J."/>
            <person name="Kudrna D."/>
            <person name="Lee S."/>
            <person name="Talag J."/>
            <person name="Welchert J."/>
            <person name="Wing R.A."/>
        </authorList>
    </citation>
    <scope>NUCLEOTIDE SEQUENCE [LARGE SCALE GENOMIC DNA]</scope>
    <source>
        <strain evidence="2">cv. OR44</strain>
    </source>
</reference>
<feature type="compositionally biased region" description="Low complexity" evidence="1">
    <location>
        <begin position="47"/>
        <end position="61"/>
    </location>
</feature>
<feature type="compositionally biased region" description="Polar residues" evidence="1">
    <location>
        <begin position="30"/>
        <end position="46"/>
    </location>
</feature>
<evidence type="ECO:0000313" key="2">
    <source>
        <dbReference type="EnsemblPlants" id="OMERI06G05010.1"/>
    </source>
</evidence>
<protein>
    <submittedName>
        <fullName evidence="2">Uncharacterized protein</fullName>
    </submittedName>
</protein>
<dbReference type="AlphaFoldDB" id="A0A0E0DXG2"/>
<name>A0A0E0DXG2_9ORYZ</name>
<organism evidence="2">
    <name type="scientific">Oryza meridionalis</name>
    <dbReference type="NCBI Taxonomy" id="40149"/>
    <lineage>
        <taxon>Eukaryota</taxon>
        <taxon>Viridiplantae</taxon>
        <taxon>Streptophyta</taxon>
        <taxon>Embryophyta</taxon>
        <taxon>Tracheophyta</taxon>
        <taxon>Spermatophyta</taxon>
        <taxon>Magnoliopsida</taxon>
        <taxon>Liliopsida</taxon>
        <taxon>Poales</taxon>
        <taxon>Poaceae</taxon>
        <taxon>BOP clade</taxon>
        <taxon>Oryzoideae</taxon>
        <taxon>Oryzeae</taxon>
        <taxon>Oryzinae</taxon>
        <taxon>Oryza</taxon>
    </lineage>
</organism>
<keyword evidence="3" id="KW-1185">Reference proteome</keyword>
<evidence type="ECO:0000256" key="1">
    <source>
        <dbReference type="SAM" id="MobiDB-lite"/>
    </source>
</evidence>
<evidence type="ECO:0000313" key="3">
    <source>
        <dbReference type="Proteomes" id="UP000008021"/>
    </source>
</evidence>
<reference evidence="2" key="1">
    <citation type="submission" date="2015-04" db="UniProtKB">
        <authorList>
            <consortium name="EnsemblPlants"/>
        </authorList>
    </citation>
    <scope>IDENTIFICATION</scope>
</reference>
<feature type="region of interest" description="Disordered" evidence="1">
    <location>
        <begin position="21"/>
        <end position="90"/>
    </location>
</feature>
<dbReference type="Proteomes" id="UP000008021">
    <property type="component" value="Chromosome 6"/>
</dbReference>
<dbReference type="Gramene" id="OMERI06G05010.1">
    <property type="protein sequence ID" value="OMERI06G05010.1"/>
    <property type="gene ID" value="OMERI06G05010"/>
</dbReference>
<dbReference type="EnsemblPlants" id="OMERI06G05010.1">
    <property type="protein sequence ID" value="OMERI06G05010.1"/>
    <property type="gene ID" value="OMERI06G05010"/>
</dbReference>
<proteinExistence type="predicted"/>
<accession>A0A0E0DXG2</accession>